<evidence type="ECO:0000313" key="1">
    <source>
        <dbReference type="EMBL" id="KAK7464144.1"/>
    </source>
</evidence>
<keyword evidence="2" id="KW-1185">Reference proteome</keyword>
<gene>
    <name evidence="1" type="ORF">VKT23_006309</name>
</gene>
<sequence>MVTFPLLSTRGVLPFFCRDLTPRERRVPTNPSINITHSSNALGVAFIRVSYLTEDGQFGDMSRRISDAIGTFPNIVSRDGSLENHEWELDVPLDVTGTLTRKPRLILVPLGLEGEGRVGIYEVGIFAKGSDAGKVQTNVEDKDVGRIVWVQI</sequence>
<dbReference type="Proteomes" id="UP001498398">
    <property type="component" value="Unassembled WGS sequence"/>
</dbReference>
<dbReference type="EMBL" id="JBANRG010000008">
    <property type="protein sequence ID" value="KAK7464144.1"/>
    <property type="molecule type" value="Genomic_DNA"/>
</dbReference>
<comment type="caution">
    <text evidence="1">The sequence shown here is derived from an EMBL/GenBank/DDBJ whole genome shotgun (WGS) entry which is preliminary data.</text>
</comment>
<proteinExistence type="predicted"/>
<accession>A0ABR1JQQ4</accession>
<name>A0ABR1JQQ4_9AGAR</name>
<evidence type="ECO:0000313" key="2">
    <source>
        <dbReference type="Proteomes" id="UP001498398"/>
    </source>
</evidence>
<organism evidence="1 2">
    <name type="scientific">Marasmiellus scandens</name>
    <dbReference type="NCBI Taxonomy" id="2682957"/>
    <lineage>
        <taxon>Eukaryota</taxon>
        <taxon>Fungi</taxon>
        <taxon>Dikarya</taxon>
        <taxon>Basidiomycota</taxon>
        <taxon>Agaricomycotina</taxon>
        <taxon>Agaricomycetes</taxon>
        <taxon>Agaricomycetidae</taxon>
        <taxon>Agaricales</taxon>
        <taxon>Marasmiineae</taxon>
        <taxon>Omphalotaceae</taxon>
        <taxon>Marasmiellus</taxon>
    </lineage>
</organism>
<reference evidence="1 2" key="1">
    <citation type="submission" date="2024-01" db="EMBL/GenBank/DDBJ databases">
        <title>A draft genome for the cacao thread blight pathogen Marasmiellus scandens.</title>
        <authorList>
            <person name="Baruah I.K."/>
            <person name="Leung J."/>
            <person name="Bukari Y."/>
            <person name="Amoako-Attah I."/>
            <person name="Meinhardt L.W."/>
            <person name="Bailey B.A."/>
            <person name="Cohen S.P."/>
        </authorList>
    </citation>
    <scope>NUCLEOTIDE SEQUENCE [LARGE SCALE GENOMIC DNA]</scope>
    <source>
        <strain evidence="1 2">GH-19</strain>
    </source>
</reference>
<protein>
    <submittedName>
        <fullName evidence="1">Uncharacterized protein</fullName>
    </submittedName>
</protein>